<protein>
    <recommendedName>
        <fullName evidence="5">Hyaluronan-mediated motility receptor C-terminal domain-containing protein</fullName>
    </recommendedName>
</protein>
<keyword evidence="1" id="KW-0175">Coiled coil</keyword>
<dbReference type="OrthoDB" id="419631at2759"/>
<evidence type="ECO:0000313" key="4">
    <source>
        <dbReference type="Proteomes" id="UP000053890"/>
    </source>
</evidence>
<feature type="coiled-coil region" evidence="1">
    <location>
        <begin position="193"/>
        <end position="220"/>
    </location>
</feature>
<feature type="compositionally biased region" description="Polar residues" evidence="2">
    <location>
        <begin position="763"/>
        <end position="776"/>
    </location>
</feature>
<organism evidence="3 4">
    <name type="scientific">Rhodotorula graminis (strain WP1)</name>
    <dbReference type="NCBI Taxonomy" id="578459"/>
    <lineage>
        <taxon>Eukaryota</taxon>
        <taxon>Fungi</taxon>
        <taxon>Dikarya</taxon>
        <taxon>Basidiomycota</taxon>
        <taxon>Pucciniomycotina</taxon>
        <taxon>Microbotryomycetes</taxon>
        <taxon>Sporidiobolales</taxon>
        <taxon>Sporidiobolaceae</taxon>
        <taxon>Rhodotorula</taxon>
    </lineage>
</organism>
<dbReference type="AlphaFoldDB" id="A0A194S3B6"/>
<feature type="region of interest" description="Disordered" evidence="2">
    <location>
        <begin position="636"/>
        <end position="667"/>
    </location>
</feature>
<evidence type="ECO:0000313" key="3">
    <source>
        <dbReference type="EMBL" id="KPV75082.1"/>
    </source>
</evidence>
<dbReference type="STRING" id="578459.A0A194S3B6"/>
<evidence type="ECO:0000256" key="1">
    <source>
        <dbReference type="SAM" id="Coils"/>
    </source>
</evidence>
<feature type="region of interest" description="Disordered" evidence="2">
    <location>
        <begin position="682"/>
        <end position="776"/>
    </location>
</feature>
<dbReference type="GeneID" id="28974894"/>
<feature type="coiled-coil region" evidence="1">
    <location>
        <begin position="370"/>
        <end position="472"/>
    </location>
</feature>
<sequence>MQFPKAKRFTDKPPDSIPPPGAYDVPVHSPQPTYKRAAMTDRASRFPDPLSDHNKPDTFGLYADDPLATDKENARPRVRTTSSSLNPADRERHKAQLEDLRARMTAAHDKETAKLRAKLDKLDEARQEHRKEREELYKEADRLKSENRHLTSKLSRSTALQEKYEATLPSLQAKLSTLTTQHAASSAKKDADLSQLRITLSRAEADTDEARAQARAWEDRARLEQRARDDQALAAGELAARLRDDARIARADDLYAERRRCAALERRIADRDAILASVAAHAHALEEQLALATAERLEAEWREWRLRDAWREDRALLVGPGRDEKEWRQRARADGREMDGLRDDVALGERERADEREWDAVRAEWERRRDKAAREDKKRLERDLEVVEGELDLAVNDEIPRLEALLAASEASLSTARSDLSNATAQLAQLEADLVDLETRRQDDAERFEGELEEQRRLVADARREAERERVEKRRVVGILAQTRASEGALKDEVDSLVQQVAQLDPLVAITADLEHKVDHLERLCALSEAEARDLVAHNSELAGHANSGQKIRHVAMIREELADTRRKHAATQSQLSTATTRIKALELELDLYRPVGVTATPSSVGTMSAAPGGRTRVARPMMADVLDASAAAPVVRAAPRPRASAPAAASDATPTPAPVAAAASAPPPRLVVVPARDSLAAPPFTTTSSSSSTPTVQFARSTSALPAHPHEPASAWSVAPDEPLLPAGLARSAGPGPASKAGAAVPVRSAMAGGRTRRKSTSVKMQGTMSVSELF</sequence>
<feature type="region of interest" description="Disordered" evidence="2">
    <location>
        <begin position="1"/>
        <end position="92"/>
    </location>
</feature>
<dbReference type="Proteomes" id="UP000053890">
    <property type="component" value="Unassembled WGS sequence"/>
</dbReference>
<gene>
    <name evidence="3" type="ORF">RHOBADRAFT_44598</name>
</gene>
<accession>A0A194S3B6</accession>
<keyword evidence="4" id="KW-1185">Reference proteome</keyword>
<feature type="compositionally biased region" description="Low complexity" evidence="2">
    <location>
        <begin position="683"/>
        <end position="696"/>
    </location>
</feature>
<dbReference type="EMBL" id="KQ474079">
    <property type="protein sequence ID" value="KPV75082.1"/>
    <property type="molecule type" value="Genomic_DNA"/>
</dbReference>
<dbReference type="OMA" id="TQEAIEW"/>
<dbReference type="RefSeq" id="XP_018271131.1">
    <property type="nucleotide sequence ID" value="XM_018414446.1"/>
</dbReference>
<evidence type="ECO:0008006" key="5">
    <source>
        <dbReference type="Google" id="ProtNLM"/>
    </source>
</evidence>
<evidence type="ECO:0000256" key="2">
    <source>
        <dbReference type="SAM" id="MobiDB-lite"/>
    </source>
</evidence>
<proteinExistence type="predicted"/>
<feature type="compositionally biased region" description="Basic and acidic residues" evidence="2">
    <location>
        <begin position="38"/>
        <end position="56"/>
    </location>
</feature>
<feature type="compositionally biased region" description="Low complexity" evidence="2">
    <location>
        <begin position="731"/>
        <end position="748"/>
    </location>
</feature>
<name>A0A194S3B6_RHOGW</name>
<reference evidence="3 4" key="1">
    <citation type="journal article" date="2015" name="Front. Microbiol.">
        <title>Genome sequence of the plant growth promoting endophytic yeast Rhodotorula graminis WP1.</title>
        <authorList>
            <person name="Firrincieli A."/>
            <person name="Otillar R."/>
            <person name="Salamov A."/>
            <person name="Schmutz J."/>
            <person name="Khan Z."/>
            <person name="Redman R.S."/>
            <person name="Fleck N.D."/>
            <person name="Lindquist E."/>
            <person name="Grigoriev I.V."/>
            <person name="Doty S.L."/>
        </authorList>
    </citation>
    <scope>NUCLEOTIDE SEQUENCE [LARGE SCALE GENOMIC DNA]</scope>
    <source>
        <strain evidence="3 4">WP1</strain>
    </source>
</reference>